<comment type="caution">
    <text evidence="1">The sequence shown here is derived from an EMBL/GenBank/DDBJ whole genome shotgun (WGS) entry which is preliminary data.</text>
</comment>
<sequence>MPPPPSPTTNLPNVAAAAVDDCALSTLVHSEPRHSPCPGYPRRLLDCPVDAAARQDFINWILRVHSHYNFKPATAFLCVNYFDRFLSRHDTLDMGEGWPFQLLSVACLSIAAKIEEVAVPSLRDLQVLEPKFVFEPGTVQRMEVMVMASLGWSMRAVTPFDYLHCFVTKLSTVSYSNVFSDSSDLIMGTIRAVDFLGFSPSSIAAAAVLLAAGERCGDPSALHRSINKEMVRSCLQLMEEYVVDTCPLARLRVAAGEPETGQLSPVGVLDAAACRSCSTRSEVAPTPSGERRNKRPRLSAEEEVEEEEERRDREDPEPP</sequence>
<protein>
    <submittedName>
        <fullName evidence="1">Uncharacterized protein</fullName>
    </submittedName>
</protein>
<evidence type="ECO:0000313" key="2">
    <source>
        <dbReference type="Proteomes" id="UP001057402"/>
    </source>
</evidence>
<gene>
    <name evidence="1" type="ORF">MLD38_023287</name>
</gene>
<name>A0ACB9QM15_9MYRT</name>
<keyword evidence="2" id="KW-1185">Reference proteome</keyword>
<reference evidence="2" key="1">
    <citation type="journal article" date="2023" name="Front. Plant Sci.">
        <title>Chromosomal-level genome assembly of Melastoma candidum provides insights into trichome evolution.</title>
        <authorList>
            <person name="Zhong Y."/>
            <person name="Wu W."/>
            <person name="Sun C."/>
            <person name="Zou P."/>
            <person name="Liu Y."/>
            <person name="Dai S."/>
            <person name="Zhou R."/>
        </authorList>
    </citation>
    <scope>NUCLEOTIDE SEQUENCE [LARGE SCALE GENOMIC DNA]</scope>
</reference>
<dbReference type="EMBL" id="CM042885">
    <property type="protein sequence ID" value="KAI4367561.1"/>
    <property type="molecule type" value="Genomic_DNA"/>
</dbReference>
<dbReference type="Proteomes" id="UP001057402">
    <property type="component" value="Chromosome 6"/>
</dbReference>
<accession>A0ACB9QM15</accession>
<organism evidence="1 2">
    <name type="scientific">Melastoma candidum</name>
    <dbReference type="NCBI Taxonomy" id="119954"/>
    <lineage>
        <taxon>Eukaryota</taxon>
        <taxon>Viridiplantae</taxon>
        <taxon>Streptophyta</taxon>
        <taxon>Embryophyta</taxon>
        <taxon>Tracheophyta</taxon>
        <taxon>Spermatophyta</taxon>
        <taxon>Magnoliopsida</taxon>
        <taxon>eudicotyledons</taxon>
        <taxon>Gunneridae</taxon>
        <taxon>Pentapetalae</taxon>
        <taxon>rosids</taxon>
        <taxon>malvids</taxon>
        <taxon>Myrtales</taxon>
        <taxon>Melastomataceae</taxon>
        <taxon>Melastomatoideae</taxon>
        <taxon>Melastomateae</taxon>
        <taxon>Melastoma</taxon>
    </lineage>
</organism>
<proteinExistence type="predicted"/>
<evidence type="ECO:0000313" key="1">
    <source>
        <dbReference type="EMBL" id="KAI4367561.1"/>
    </source>
</evidence>